<dbReference type="PROSITE" id="PS50082">
    <property type="entry name" value="WD_REPEATS_2"/>
    <property type="match status" value="1"/>
</dbReference>
<feature type="repeat" description="WD" evidence="8">
    <location>
        <begin position="185"/>
        <end position="218"/>
    </location>
</feature>
<dbReference type="InterPro" id="IPR036322">
    <property type="entry name" value="WD40_repeat_dom_sf"/>
</dbReference>
<accession>A0A8C5N6G0</accession>
<evidence type="ECO:0000313" key="11">
    <source>
        <dbReference type="Proteomes" id="UP000694680"/>
    </source>
</evidence>
<dbReference type="InterPro" id="IPR001680">
    <property type="entry name" value="WD40_rpt"/>
</dbReference>
<evidence type="ECO:0008006" key="12">
    <source>
        <dbReference type="Google" id="ProtNLM"/>
    </source>
</evidence>
<proteinExistence type="predicted"/>
<evidence type="ECO:0000256" key="7">
    <source>
        <dbReference type="ARBA" id="ARBA00023273"/>
    </source>
</evidence>
<keyword evidence="3 8" id="KW-0853">WD repeat</keyword>
<dbReference type="SMART" id="SM00320">
    <property type="entry name" value="WD40"/>
    <property type="match status" value="2"/>
</dbReference>
<dbReference type="InterPro" id="IPR015943">
    <property type="entry name" value="WD40/YVTN_repeat-like_dom_sf"/>
</dbReference>
<dbReference type="Ensembl" id="ENSGWIT00000035311.1">
    <property type="protein sequence ID" value="ENSGWIP00000032437.1"/>
    <property type="gene ID" value="ENSGWIG00000016703.1"/>
</dbReference>
<dbReference type="SUPFAM" id="SSF50978">
    <property type="entry name" value="WD40 repeat-like"/>
    <property type="match status" value="1"/>
</dbReference>
<reference evidence="10" key="1">
    <citation type="submission" date="2025-08" db="UniProtKB">
        <authorList>
            <consortium name="Ensembl"/>
        </authorList>
    </citation>
    <scope>IDENTIFICATION</scope>
</reference>
<dbReference type="PANTHER" id="PTHR14885">
    <property type="entry name" value="CILIA- AND FLAGELLA-ASSOCIATED PROTEIN 43-RELATED"/>
    <property type="match status" value="1"/>
</dbReference>
<evidence type="ECO:0000256" key="1">
    <source>
        <dbReference type="ARBA" id="ARBA00004430"/>
    </source>
</evidence>
<protein>
    <recommendedName>
        <fullName evidence="12">WD repeat domain 52</fullName>
    </recommendedName>
</protein>
<evidence type="ECO:0000256" key="4">
    <source>
        <dbReference type="ARBA" id="ARBA00022737"/>
    </source>
</evidence>
<keyword evidence="7" id="KW-0966">Cell projection</keyword>
<keyword evidence="4" id="KW-0677">Repeat</keyword>
<dbReference type="PROSITE" id="PS50294">
    <property type="entry name" value="WD_REPEATS_REGION"/>
    <property type="match status" value="1"/>
</dbReference>
<evidence type="ECO:0000313" key="10">
    <source>
        <dbReference type="Ensembl" id="ENSGWIP00000032437.1"/>
    </source>
</evidence>
<dbReference type="GO" id="GO:0005930">
    <property type="term" value="C:axoneme"/>
    <property type="evidence" value="ECO:0007669"/>
    <property type="project" value="UniProtKB-SubCell"/>
</dbReference>
<organism evidence="10 11">
    <name type="scientific">Gouania willdenowi</name>
    <name type="common">Blunt-snouted clingfish</name>
    <name type="synonym">Lepadogaster willdenowi</name>
    <dbReference type="NCBI Taxonomy" id="441366"/>
    <lineage>
        <taxon>Eukaryota</taxon>
        <taxon>Metazoa</taxon>
        <taxon>Chordata</taxon>
        <taxon>Craniata</taxon>
        <taxon>Vertebrata</taxon>
        <taxon>Euteleostomi</taxon>
        <taxon>Actinopterygii</taxon>
        <taxon>Neopterygii</taxon>
        <taxon>Teleostei</taxon>
        <taxon>Neoteleostei</taxon>
        <taxon>Acanthomorphata</taxon>
        <taxon>Ovalentaria</taxon>
        <taxon>Blenniimorphae</taxon>
        <taxon>Blenniiformes</taxon>
        <taxon>Gobiesocoidei</taxon>
        <taxon>Gobiesocidae</taxon>
        <taxon>Gobiesocinae</taxon>
        <taxon>Gouania</taxon>
    </lineage>
</organism>
<dbReference type="PANTHER" id="PTHR14885:SF3">
    <property type="entry name" value="CILIA- AND FLAGELLA-ASSOCIATED PROTEIN 44"/>
    <property type="match status" value="1"/>
</dbReference>
<reference evidence="10" key="2">
    <citation type="submission" date="2025-09" db="UniProtKB">
        <authorList>
            <consortium name="Ensembl"/>
        </authorList>
    </citation>
    <scope>IDENTIFICATION</scope>
</reference>
<evidence type="ECO:0000256" key="2">
    <source>
        <dbReference type="ARBA" id="ARBA00022490"/>
    </source>
</evidence>
<evidence type="ECO:0000256" key="5">
    <source>
        <dbReference type="ARBA" id="ARBA00023054"/>
    </source>
</evidence>
<dbReference type="AlphaFoldDB" id="A0A8C5N6G0"/>
<dbReference type="Gene3D" id="2.130.10.10">
    <property type="entry name" value="YVTN repeat-like/Quinoprotein amine dehydrogenase"/>
    <property type="match status" value="1"/>
</dbReference>
<keyword evidence="2" id="KW-0963">Cytoplasm</keyword>
<keyword evidence="11" id="KW-1185">Reference proteome</keyword>
<name>A0A8C5N6G0_GOUWI</name>
<keyword evidence="5" id="KW-0175">Coiled coil</keyword>
<evidence type="ECO:0000256" key="9">
    <source>
        <dbReference type="SAM" id="MobiDB-lite"/>
    </source>
</evidence>
<sequence>EDGLLMTFGSDGVIRDWDIEKINMADTHSGRLEMEPINELVVEHNVCLSSVSLYGVFLQDSNGAIWKLDLSFTNTTPDPECLFTFHAGSIHGLDVCKTSHLMATTAPDRSVKVFDFLAKKQLTTSCFNQSGTTISWAPPWVYFSGLLGFEDGVVRLLELYRPQSLYAVSRSSCEEDGKLRLKQAFKPHSESVTTLAYERNGEILATGSADGTVFFFSVGEKYLPIGFIHVPSPVQALEWSPASHVSLIQHPHHIVLQRLCLLKKTTIQSIFSSLLQALKEEKKKKGKELLTLLDAKQEEDEEEEEEEEKEEELPPIYIPDPPSPLYCGFYSEPDHFWLSMVLIDTYFYGMTQRIKFDEKYSGMSNTLLYCGLYSIDHCTVRFLLLLANCFCLNTTKNGRFLS</sequence>
<dbReference type="Pfam" id="PF00400">
    <property type="entry name" value="WD40"/>
    <property type="match status" value="2"/>
</dbReference>
<feature type="compositionally biased region" description="Acidic residues" evidence="9">
    <location>
        <begin position="297"/>
        <end position="313"/>
    </location>
</feature>
<evidence type="ECO:0000256" key="3">
    <source>
        <dbReference type="ARBA" id="ARBA00022574"/>
    </source>
</evidence>
<evidence type="ECO:0000256" key="6">
    <source>
        <dbReference type="ARBA" id="ARBA00023212"/>
    </source>
</evidence>
<keyword evidence="6" id="KW-0206">Cytoskeleton</keyword>
<feature type="region of interest" description="Disordered" evidence="9">
    <location>
        <begin position="294"/>
        <end position="315"/>
    </location>
</feature>
<dbReference type="GO" id="GO:0003341">
    <property type="term" value="P:cilium movement"/>
    <property type="evidence" value="ECO:0007669"/>
    <property type="project" value="UniProtKB-ARBA"/>
</dbReference>
<comment type="subcellular location">
    <subcellularLocation>
        <location evidence="1">Cytoplasm</location>
        <location evidence="1">Cytoskeleton</location>
        <location evidence="1">Cilium axoneme</location>
    </subcellularLocation>
</comment>
<dbReference type="Proteomes" id="UP000694680">
    <property type="component" value="Unassembled WGS sequence"/>
</dbReference>
<evidence type="ECO:0000256" key="8">
    <source>
        <dbReference type="PROSITE-ProRule" id="PRU00221"/>
    </source>
</evidence>